<dbReference type="Proteomes" id="UP001064048">
    <property type="component" value="Chromosome 15"/>
</dbReference>
<reference evidence="1 2" key="1">
    <citation type="journal article" date="2022" name="Genome Biol. Evol.">
        <title>The Spruce Budworm Genome: Reconstructing the Evolutionary History of Antifreeze Proteins.</title>
        <authorList>
            <person name="Beliveau C."/>
            <person name="Gagne P."/>
            <person name="Picq S."/>
            <person name="Vernygora O."/>
            <person name="Keeling C.I."/>
            <person name="Pinkney K."/>
            <person name="Doucet D."/>
            <person name="Wen F."/>
            <person name="Johnston J.S."/>
            <person name="Maaroufi H."/>
            <person name="Boyle B."/>
            <person name="Laroche J."/>
            <person name="Dewar K."/>
            <person name="Juretic N."/>
            <person name="Blackburn G."/>
            <person name="Nisole A."/>
            <person name="Brunet B."/>
            <person name="Brandao M."/>
            <person name="Lumley L."/>
            <person name="Duan J."/>
            <person name="Quan G."/>
            <person name="Lucarotti C.J."/>
            <person name="Roe A.D."/>
            <person name="Sperling F.A.H."/>
            <person name="Levesque R.C."/>
            <person name="Cusson M."/>
        </authorList>
    </citation>
    <scope>NUCLEOTIDE SEQUENCE [LARGE SCALE GENOMIC DNA]</scope>
    <source>
        <strain evidence="1">Glfc:IPQL:Cfum</strain>
    </source>
</reference>
<accession>A0ACC0KW77</accession>
<dbReference type="EMBL" id="CM046115">
    <property type="protein sequence ID" value="KAI8440728.1"/>
    <property type="molecule type" value="Genomic_DNA"/>
</dbReference>
<evidence type="ECO:0000313" key="1">
    <source>
        <dbReference type="EMBL" id="KAI8440728.1"/>
    </source>
</evidence>
<gene>
    <name evidence="1" type="ORF">MSG28_009068</name>
</gene>
<keyword evidence="2" id="KW-1185">Reference proteome</keyword>
<evidence type="ECO:0000313" key="2">
    <source>
        <dbReference type="Proteomes" id="UP001064048"/>
    </source>
</evidence>
<sequence length="155" mass="17381">MESNLQHEDLLIRLRAKLNEERIKLWESPFILPDHSISESLKELSKKFAMELSIPDTLVLAVLHELQLHSIDRSKANSEFKETGLATFRIKATVPGEKPKVLNVKNTLEAVGGDLISSVANELGVNGSRRRRRLTAASLADSVRVNSFCINEYTD</sequence>
<proteinExistence type="predicted"/>
<name>A0ACC0KW77_CHOFU</name>
<protein>
    <submittedName>
        <fullName evidence="1">Uncharacterized protein</fullName>
    </submittedName>
</protein>
<comment type="caution">
    <text evidence="1">The sequence shown here is derived from an EMBL/GenBank/DDBJ whole genome shotgun (WGS) entry which is preliminary data.</text>
</comment>
<organism evidence="1 2">
    <name type="scientific">Choristoneura fumiferana</name>
    <name type="common">Spruce budworm moth</name>
    <name type="synonym">Archips fumiferana</name>
    <dbReference type="NCBI Taxonomy" id="7141"/>
    <lineage>
        <taxon>Eukaryota</taxon>
        <taxon>Metazoa</taxon>
        <taxon>Ecdysozoa</taxon>
        <taxon>Arthropoda</taxon>
        <taxon>Hexapoda</taxon>
        <taxon>Insecta</taxon>
        <taxon>Pterygota</taxon>
        <taxon>Neoptera</taxon>
        <taxon>Endopterygota</taxon>
        <taxon>Lepidoptera</taxon>
        <taxon>Glossata</taxon>
        <taxon>Ditrysia</taxon>
        <taxon>Tortricoidea</taxon>
        <taxon>Tortricidae</taxon>
        <taxon>Tortricinae</taxon>
        <taxon>Choristoneura</taxon>
    </lineage>
</organism>